<dbReference type="Gene3D" id="3.30.700.10">
    <property type="entry name" value="Glycoprotein, Type 4 Pilin"/>
    <property type="match status" value="1"/>
</dbReference>
<accession>A0A1V6C5D0</accession>
<keyword evidence="1" id="KW-0812">Transmembrane</keyword>
<comment type="caution">
    <text evidence="3">The sequence shown here is derived from an EMBL/GenBank/DDBJ whole genome shotgun (WGS) entry which is preliminary data.</text>
</comment>
<reference evidence="3" key="1">
    <citation type="submission" date="2017-02" db="EMBL/GenBank/DDBJ databases">
        <title>Delving into the versatile metabolic prowess of the omnipresent phylum Bacteroidetes.</title>
        <authorList>
            <person name="Nobu M.K."/>
            <person name="Mei R."/>
            <person name="Narihiro T."/>
            <person name="Kuroda K."/>
            <person name="Liu W.-T."/>
        </authorList>
    </citation>
    <scope>NUCLEOTIDE SEQUENCE</scope>
    <source>
        <strain evidence="3">ADurb.Bin131</strain>
    </source>
</reference>
<evidence type="ECO:0000313" key="3">
    <source>
        <dbReference type="EMBL" id="OQB72086.1"/>
    </source>
</evidence>
<sequence>MKRRGFTLIELLIVIAIIAILASMILPVINRAKEKAREVSCMNNLKQLGIIFFLYAEDNDDWLPPGAWGEAFRIRGNVSTVLQNRYKVKKQLVTCASGDMYRRFRGNPGWTWPASDAMMSYHYVGGDGGVSSTQGSYWYGWHRTYFNVGTPRRPTPRTIINAKWADRTPLMWDISYDADDAVNHYWYKTPVSNHPNSDGTAAFQNVLFLDGHVEKQILSRGVGKYKWGHDYYDRFYLND</sequence>
<proteinExistence type="predicted"/>
<evidence type="ECO:0000259" key="2">
    <source>
        <dbReference type="Pfam" id="PF07596"/>
    </source>
</evidence>
<gene>
    <name evidence="3" type="primary">pulG_9</name>
    <name evidence="3" type="ORF">BWX89_01473</name>
</gene>
<feature type="domain" description="DUF1559" evidence="2">
    <location>
        <begin position="31"/>
        <end position="71"/>
    </location>
</feature>
<evidence type="ECO:0000256" key="1">
    <source>
        <dbReference type="SAM" id="Phobius"/>
    </source>
</evidence>
<dbReference type="PANTHER" id="PTHR30093">
    <property type="entry name" value="GENERAL SECRETION PATHWAY PROTEIN G"/>
    <property type="match status" value="1"/>
</dbReference>
<dbReference type="Proteomes" id="UP000485562">
    <property type="component" value="Unassembled WGS sequence"/>
</dbReference>
<organism evidence="3">
    <name type="scientific">candidate division TA06 bacterium ADurb.Bin131</name>
    <dbReference type="NCBI Taxonomy" id="1852827"/>
    <lineage>
        <taxon>Bacteria</taxon>
        <taxon>Bacteria division TA06</taxon>
    </lineage>
</organism>
<dbReference type="PROSITE" id="PS00409">
    <property type="entry name" value="PROKAR_NTER_METHYL"/>
    <property type="match status" value="1"/>
</dbReference>
<dbReference type="EMBL" id="MWDQ01000141">
    <property type="protein sequence ID" value="OQB72086.1"/>
    <property type="molecule type" value="Genomic_DNA"/>
</dbReference>
<dbReference type="SUPFAM" id="SSF54523">
    <property type="entry name" value="Pili subunits"/>
    <property type="match status" value="1"/>
</dbReference>
<dbReference type="InterPro" id="IPR045584">
    <property type="entry name" value="Pilin-like"/>
</dbReference>
<dbReference type="AlphaFoldDB" id="A0A1V6C5D0"/>
<keyword evidence="1" id="KW-1133">Transmembrane helix</keyword>
<name>A0A1V6C5D0_UNCT6</name>
<protein>
    <submittedName>
        <fullName evidence="3">Type II secretion system protein G</fullName>
    </submittedName>
</protein>
<dbReference type="InterPro" id="IPR011453">
    <property type="entry name" value="DUF1559"/>
</dbReference>
<dbReference type="NCBIfam" id="TIGR02532">
    <property type="entry name" value="IV_pilin_GFxxxE"/>
    <property type="match status" value="1"/>
</dbReference>
<dbReference type="Pfam" id="PF07596">
    <property type="entry name" value="SBP_bac_10"/>
    <property type="match status" value="1"/>
</dbReference>
<dbReference type="PANTHER" id="PTHR30093:SF2">
    <property type="entry name" value="TYPE II SECRETION SYSTEM PROTEIN H"/>
    <property type="match status" value="1"/>
</dbReference>
<dbReference type="InterPro" id="IPR012902">
    <property type="entry name" value="N_methyl_site"/>
</dbReference>
<feature type="transmembrane region" description="Helical" evidence="1">
    <location>
        <begin position="6"/>
        <end position="29"/>
    </location>
</feature>
<keyword evidence="1" id="KW-0472">Membrane</keyword>
<dbReference type="Pfam" id="PF07963">
    <property type="entry name" value="N_methyl"/>
    <property type="match status" value="1"/>
</dbReference>